<evidence type="ECO:0000313" key="2">
    <source>
        <dbReference type="Proteomes" id="UP001082703"/>
    </source>
</evidence>
<comment type="caution">
    <text evidence="1">The sequence shown here is derived from an EMBL/GenBank/DDBJ whole genome shotgun (WGS) entry which is preliminary data.</text>
</comment>
<name>A0ABT4BVJ7_9FIRM</name>
<organism evidence="1 2">
    <name type="scientific">Caproiciproducens galactitolivorans</name>
    <dbReference type="NCBI Taxonomy" id="642589"/>
    <lineage>
        <taxon>Bacteria</taxon>
        <taxon>Bacillati</taxon>
        <taxon>Bacillota</taxon>
        <taxon>Clostridia</taxon>
        <taxon>Eubacteriales</taxon>
        <taxon>Acutalibacteraceae</taxon>
        <taxon>Caproiciproducens</taxon>
    </lineage>
</organism>
<proteinExistence type="predicted"/>
<reference evidence="1 2" key="1">
    <citation type="submission" date="2022-11" db="EMBL/GenBank/DDBJ databases">
        <authorList>
            <person name="Caiyu Z."/>
        </authorList>
    </citation>
    <scope>NUCLEOTIDE SEQUENCE [LARGE SCALE GENOMIC DNA]</scope>
    <source>
        <strain evidence="1 2">YR-4</strain>
    </source>
</reference>
<evidence type="ECO:0000313" key="1">
    <source>
        <dbReference type="EMBL" id="MCY1714914.1"/>
    </source>
</evidence>
<dbReference type="Proteomes" id="UP001082703">
    <property type="component" value="Unassembled WGS sequence"/>
</dbReference>
<sequence length="670" mass="76408">MAENNGMEIEDTYRNVNGISFQMQSMESAYLGTTTVKPATRLFEEIVGIYHTDKTRYEAILKEAKAMIDKNESIVDSFSDYLSSRVSPSKLSEYFLYCRDMEKFCLEHHIILKPLLEITDIPTIKKALQAIEQNRVFRLEHKKTHTKIIAAGKSYLNFLKERTAETTAAAENALLVSNEPGITEKAISATALPKQKQEESDRYASILLDEFPDGLRQNVIHIKKFITRYTERYGSEPETDRDTLLVQLKAVGIVLDDRIYARKSDDARNGLIEKIWGDVQLAFENGASCVFTEMLFSRFSYELAQELNIFHKDAMVAALPENGNSSFYSADGMILKKGLNADYKTDVLRVLRASHTPLTYADLQNFLWYIPFDKIKQSLVGNPKLVNVDMETYFFAPNLPISTEEMERLIRAMNIEIEQRGFLVAQDLRKLLNSYCPSAAIDTADMKDYGLRNTLSYLLRDRFTFSGALITSHGMCMSISDAYHSFCRERESLSLSELKDFANSLGVVIYWSDILQEMVRISPTSLIRKDCVHFQVEATDELLELYCPGDYIPIGDVELFLQFPSTGVPWNTFVLESYVMQASRKFRMAQASISQSGVYGAIVRKNSPLQDYHDVIVDMLARTNGWNDEASALSLVVEKGYQERKRWSGFDKVIKETLLLREQINGKERG</sequence>
<protein>
    <submittedName>
        <fullName evidence="1">Uncharacterized protein</fullName>
    </submittedName>
</protein>
<gene>
    <name evidence="1" type="ORF">OUY18_11695</name>
</gene>
<dbReference type="RefSeq" id="WP_268058971.1">
    <property type="nucleotide sequence ID" value="NZ_JAPOHA010000012.1"/>
</dbReference>
<dbReference type="EMBL" id="JAPOHA010000012">
    <property type="protein sequence ID" value="MCY1714914.1"/>
    <property type="molecule type" value="Genomic_DNA"/>
</dbReference>
<accession>A0ABT4BVJ7</accession>
<keyword evidence="2" id="KW-1185">Reference proteome</keyword>